<gene>
    <name evidence="1" type="ORF">ZOD2009_14616</name>
</gene>
<evidence type="ECO:0000313" key="2">
    <source>
        <dbReference type="Proteomes" id="UP000003751"/>
    </source>
</evidence>
<protein>
    <submittedName>
        <fullName evidence="1">Uncharacterized protein</fullName>
    </submittedName>
</protein>
<proteinExistence type="predicted"/>
<sequence>MLTVELPIYQGIIDENMLLDEIQKITDDLQLGIAIPNWLCI</sequence>
<dbReference type="AlphaFoldDB" id="E7QVT7"/>
<evidence type="ECO:0000313" key="1">
    <source>
        <dbReference type="EMBL" id="EFW91350.1"/>
    </source>
</evidence>
<comment type="caution">
    <text evidence="1">The sequence shown here is derived from an EMBL/GenBank/DDBJ whole genome shotgun (WGS) entry which is preliminary data.</text>
</comment>
<reference evidence="1 2" key="1">
    <citation type="journal article" date="2014" name="ISME J.">
        <title>Trehalose/2-sulfotrehalose biosynthesis and glycine-betaine uptake are widely spread mechanisms for osmoadaptation in the Halobacteriales.</title>
        <authorList>
            <person name="Youssef N.H."/>
            <person name="Savage-Ashlock K.N."/>
            <person name="McCully A.L."/>
            <person name="Luedtke B."/>
            <person name="Shaw E.I."/>
            <person name="Hoff W.D."/>
            <person name="Elshahed M.S."/>
        </authorList>
    </citation>
    <scope>NUCLEOTIDE SEQUENCE [LARGE SCALE GENOMIC DNA]</scope>
    <source>
        <strain evidence="1 2">DX253</strain>
    </source>
</reference>
<dbReference type="Proteomes" id="UP000003751">
    <property type="component" value="Unassembled WGS sequence"/>
</dbReference>
<dbReference type="PATRIC" id="fig|797209.4.peg.2883"/>
<dbReference type="EMBL" id="AEMG01000015">
    <property type="protein sequence ID" value="EFW91350.1"/>
    <property type="molecule type" value="Genomic_DNA"/>
</dbReference>
<accession>E7QVT7</accession>
<organism evidence="1 2">
    <name type="scientific">Haladaptatus paucihalophilus DX253</name>
    <dbReference type="NCBI Taxonomy" id="797209"/>
    <lineage>
        <taxon>Archaea</taxon>
        <taxon>Methanobacteriati</taxon>
        <taxon>Methanobacteriota</taxon>
        <taxon>Stenosarchaea group</taxon>
        <taxon>Halobacteria</taxon>
        <taxon>Halobacteriales</taxon>
        <taxon>Haladaptataceae</taxon>
        <taxon>Haladaptatus</taxon>
    </lineage>
</organism>
<name>E7QVT7_HALPU</name>